<sequence length="140" mass="15091">MAWPTPTSAGADLFHQYLAENQQQQYVNNTPHQPSASLTDHTPLANPQIQSESMSHTSSHLPQQPGPSASGPSSHSPVGYGHAQSPQAHQAAGGSGSTAPNRSMLETQRSLQARGKNYHFGSGGPQGREWEERQRRDEAE</sequence>
<feature type="compositionally biased region" description="Basic and acidic residues" evidence="1">
    <location>
        <begin position="128"/>
        <end position="140"/>
    </location>
</feature>
<gene>
    <name evidence="2" type="ORF">G6011_07843</name>
</gene>
<feature type="compositionally biased region" description="Polar residues" evidence="1">
    <location>
        <begin position="19"/>
        <end position="61"/>
    </location>
</feature>
<accession>A0AAD4FD52</accession>
<reference evidence="2" key="1">
    <citation type="submission" date="2021-07" db="EMBL/GenBank/DDBJ databases">
        <title>Genome Resource of American Ginseng Black Spot Pathogen Alternaria panax.</title>
        <authorList>
            <person name="Qiu C."/>
            <person name="Wang W."/>
            <person name="Liu Z."/>
        </authorList>
    </citation>
    <scope>NUCLEOTIDE SEQUENCE</scope>
    <source>
        <strain evidence="2">BNCC115425</strain>
    </source>
</reference>
<keyword evidence="3" id="KW-1185">Reference proteome</keyword>
<protein>
    <submittedName>
        <fullName evidence="2">Uncharacterized protein</fullName>
    </submittedName>
</protein>
<feature type="compositionally biased region" description="Low complexity" evidence="1">
    <location>
        <begin position="62"/>
        <end position="77"/>
    </location>
</feature>
<dbReference type="EMBL" id="JAANER010000011">
    <property type="protein sequence ID" value="KAG9185299.1"/>
    <property type="molecule type" value="Genomic_DNA"/>
</dbReference>
<evidence type="ECO:0000313" key="3">
    <source>
        <dbReference type="Proteomes" id="UP001199106"/>
    </source>
</evidence>
<feature type="region of interest" description="Disordered" evidence="1">
    <location>
        <begin position="1"/>
        <end position="140"/>
    </location>
</feature>
<proteinExistence type="predicted"/>
<evidence type="ECO:0000313" key="2">
    <source>
        <dbReference type="EMBL" id="KAG9185299.1"/>
    </source>
</evidence>
<dbReference type="AlphaFoldDB" id="A0AAD4FD52"/>
<evidence type="ECO:0000256" key="1">
    <source>
        <dbReference type="SAM" id="MobiDB-lite"/>
    </source>
</evidence>
<comment type="caution">
    <text evidence="2">The sequence shown here is derived from an EMBL/GenBank/DDBJ whole genome shotgun (WGS) entry which is preliminary data.</text>
</comment>
<feature type="compositionally biased region" description="Polar residues" evidence="1">
    <location>
        <begin position="97"/>
        <end position="111"/>
    </location>
</feature>
<name>A0AAD4FD52_9PLEO</name>
<dbReference type="Proteomes" id="UP001199106">
    <property type="component" value="Unassembled WGS sequence"/>
</dbReference>
<organism evidence="2 3">
    <name type="scientific">Alternaria panax</name>
    <dbReference type="NCBI Taxonomy" id="48097"/>
    <lineage>
        <taxon>Eukaryota</taxon>
        <taxon>Fungi</taxon>
        <taxon>Dikarya</taxon>
        <taxon>Ascomycota</taxon>
        <taxon>Pezizomycotina</taxon>
        <taxon>Dothideomycetes</taxon>
        <taxon>Pleosporomycetidae</taxon>
        <taxon>Pleosporales</taxon>
        <taxon>Pleosporineae</taxon>
        <taxon>Pleosporaceae</taxon>
        <taxon>Alternaria</taxon>
        <taxon>Alternaria sect. Panax</taxon>
    </lineage>
</organism>